<reference evidence="2" key="2">
    <citation type="submission" date="2023-06" db="EMBL/GenBank/DDBJ databases">
        <authorList>
            <consortium name="Lawrence Berkeley National Laboratory"/>
            <person name="Haridas S."/>
            <person name="Hensen N."/>
            <person name="Bonometti L."/>
            <person name="Westerberg I."/>
            <person name="Brannstrom I.O."/>
            <person name="Guillou S."/>
            <person name="Cros-Aarteil S."/>
            <person name="Calhoun S."/>
            <person name="Kuo A."/>
            <person name="Mondo S."/>
            <person name="Pangilinan J."/>
            <person name="Riley R."/>
            <person name="Labutti K."/>
            <person name="Andreopoulos B."/>
            <person name="Lipzen A."/>
            <person name="Chen C."/>
            <person name="Yanf M."/>
            <person name="Daum C."/>
            <person name="Ng V."/>
            <person name="Clum A."/>
            <person name="Steindorff A."/>
            <person name="Ohm R."/>
            <person name="Martin F."/>
            <person name="Silar P."/>
            <person name="Natvig D."/>
            <person name="Lalanne C."/>
            <person name="Gautier V."/>
            <person name="Ament-Velasquez S.L."/>
            <person name="Kruys A."/>
            <person name="Hutchinson M.I."/>
            <person name="Powell A.J."/>
            <person name="Barry K."/>
            <person name="Miller A.N."/>
            <person name="Grigoriev I.V."/>
            <person name="Debuchy R."/>
            <person name="Gladieux P."/>
            <person name="Thoren M.H."/>
            <person name="Johannesson H."/>
        </authorList>
    </citation>
    <scope>NUCLEOTIDE SEQUENCE</scope>
    <source>
        <strain evidence="2">CBS 955.72</strain>
    </source>
</reference>
<accession>A0AAJ0HXF9</accession>
<dbReference type="SUPFAM" id="SSF56399">
    <property type="entry name" value="ADP-ribosylation"/>
    <property type="match status" value="1"/>
</dbReference>
<dbReference type="Pfam" id="PF01885">
    <property type="entry name" value="PTS_2-RNA"/>
    <property type="match status" value="1"/>
</dbReference>
<feature type="compositionally biased region" description="Basic residues" evidence="1">
    <location>
        <begin position="294"/>
        <end position="304"/>
    </location>
</feature>
<comment type="caution">
    <text evidence="2">The sequence shown here is derived from an EMBL/GenBank/DDBJ whole genome shotgun (WGS) entry which is preliminary data.</text>
</comment>
<dbReference type="PANTHER" id="PTHR12684">
    <property type="entry name" value="PUTATIVE PHOSPHOTRANSFERASE"/>
    <property type="match status" value="1"/>
</dbReference>
<evidence type="ECO:0000313" key="3">
    <source>
        <dbReference type="Proteomes" id="UP001275084"/>
    </source>
</evidence>
<evidence type="ECO:0000313" key="2">
    <source>
        <dbReference type="EMBL" id="KAK3364690.1"/>
    </source>
</evidence>
<gene>
    <name evidence="2" type="ORF">B0T25DRAFT_71187</name>
</gene>
<dbReference type="Proteomes" id="UP001275084">
    <property type="component" value="Unassembled WGS sequence"/>
</dbReference>
<dbReference type="GO" id="GO:0000215">
    <property type="term" value="F:tRNA 2'-phosphotransferase activity"/>
    <property type="evidence" value="ECO:0007669"/>
    <property type="project" value="TreeGrafter"/>
</dbReference>
<dbReference type="InterPro" id="IPR002745">
    <property type="entry name" value="Ptrans_KptA/Tpt1"/>
</dbReference>
<feature type="region of interest" description="Disordered" evidence="1">
    <location>
        <begin position="287"/>
        <end position="323"/>
    </location>
</feature>
<organism evidence="2 3">
    <name type="scientific">Lasiosphaeria hispida</name>
    <dbReference type="NCBI Taxonomy" id="260671"/>
    <lineage>
        <taxon>Eukaryota</taxon>
        <taxon>Fungi</taxon>
        <taxon>Dikarya</taxon>
        <taxon>Ascomycota</taxon>
        <taxon>Pezizomycotina</taxon>
        <taxon>Sordariomycetes</taxon>
        <taxon>Sordariomycetidae</taxon>
        <taxon>Sordariales</taxon>
        <taxon>Lasiosphaeriaceae</taxon>
        <taxon>Lasiosphaeria</taxon>
    </lineage>
</organism>
<dbReference type="EMBL" id="JAUIQD010000001">
    <property type="protein sequence ID" value="KAK3364690.1"/>
    <property type="molecule type" value="Genomic_DNA"/>
</dbReference>
<dbReference type="PANTHER" id="PTHR12684:SF2">
    <property type="entry name" value="TRNA 2'-PHOSPHOTRANSFERASE 1"/>
    <property type="match status" value="1"/>
</dbReference>
<dbReference type="GO" id="GO:0006388">
    <property type="term" value="P:tRNA splicing, via endonucleolytic cleavage and ligation"/>
    <property type="evidence" value="ECO:0007669"/>
    <property type="project" value="TreeGrafter"/>
</dbReference>
<keyword evidence="3" id="KW-1185">Reference proteome</keyword>
<evidence type="ECO:0000256" key="1">
    <source>
        <dbReference type="SAM" id="MobiDB-lite"/>
    </source>
</evidence>
<reference evidence="2" key="1">
    <citation type="journal article" date="2023" name="Mol. Phylogenet. Evol.">
        <title>Genome-scale phylogeny and comparative genomics of the fungal order Sordariales.</title>
        <authorList>
            <person name="Hensen N."/>
            <person name="Bonometti L."/>
            <person name="Westerberg I."/>
            <person name="Brannstrom I.O."/>
            <person name="Guillou S."/>
            <person name="Cros-Aarteil S."/>
            <person name="Calhoun S."/>
            <person name="Haridas S."/>
            <person name="Kuo A."/>
            <person name="Mondo S."/>
            <person name="Pangilinan J."/>
            <person name="Riley R."/>
            <person name="LaButti K."/>
            <person name="Andreopoulos B."/>
            <person name="Lipzen A."/>
            <person name="Chen C."/>
            <person name="Yan M."/>
            <person name="Daum C."/>
            <person name="Ng V."/>
            <person name="Clum A."/>
            <person name="Steindorff A."/>
            <person name="Ohm R.A."/>
            <person name="Martin F."/>
            <person name="Silar P."/>
            <person name="Natvig D.O."/>
            <person name="Lalanne C."/>
            <person name="Gautier V."/>
            <person name="Ament-Velasquez S.L."/>
            <person name="Kruys A."/>
            <person name="Hutchinson M.I."/>
            <person name="Powell A.J."/>
            <person name="Barry K."/>
            <person name="Miller A.N."/>
            <person name="Grigoriev I.V."/>
            <person name="Debuchy R."/>
            <person name="Gladieux P."/>
            <person name="Hiltunen Thoren M."/>
            <person name="Johannesson H."/>
        </authorList>
    </citation>
    <scope>NUCLEOTIDE SEQUENCE</scope>
    <source>
        <strain evidence="2">CBS 955.72</strain>
    </source>
</reference>
<protein>
    <submittedName>
        <fullName evidence="2">Uncharacterized protein</fullName>
    </submittedName>
</protein>
<feature type="region of interest" description="Disordered" evidence="1">
    <location>
        <begin position="23"/>
        <end position="52"/>
    </location>
</feature>
<proteinExistence type="predicted"/>
<name>A0AAJ0HXF9_9PEZI</name>
<dbReference type="AlphaFoldDB" id="A0AAJ0HXF9"/>
<sequence>MSAAVAVPLSAINQLGGVLPPSALVQNSPRHGRSRGMSIKGKNGKGRGYSVKEDRDQTLAKALLFVLKRTITETEAKEDEEGEKVVADAEGWVGVDNVLAHPKLVELEADLEDVQRVAATSKARFTLRQLADTADEAEDAESWEIRRVTTNRDSLTAAVPVPVGEALTLESDNLPEFVVYETSYQRYPLLITVGAIARAPGGTPYLPFEAVTVAEDGTESRQAASETADVSIWIDLKAAIKEGIDWQRTEAGIITSDEVPKSLWKKAVARRPDIGVLFEDGEVRKEVPAGMRGKGAKGKARKGKGGVLKREGSGDDSGSASEE</sequence>